<evidence type="ECO:0000313" key="2">
    <source>
        <dbReference type="Proteomes" id="UP001432322"/>
    </source>
</evidence>
<keyword evidence="2" id="KW-1185">Reference proteome</keyword>
<sequence length="68" mass="7914">RLSKQKMEIIDYLLEDMTVENVNVELPPTFDCEEFLHFIAAMKVRKIRITVGHLSNPDPAQFLLRLAD</sequence>
<comment type="caution">
    <text evidence="1">The sequence shown here is derived from an EMBL/GenBank/DDBJ whole genome shotgun (WGS) entry which is preliminary data.</text>
</comment>
<proteinExistence type="predicted"/>
<gene>
    <name evidence="1" type="ORF">PFISCL1PPCAC_235</name>
</gene>
<organism evidence="1 2">
    <name type="scientific">Pristionchus fissidentatus</name>
    <dbReference type="NCBI Taxonomy" id="1538716"/>
    <lineage>
        <taxon>Eukaryota</taxon>
        <taxon>Metazoa</taxon>
        <taxon>Ecdysozoa</taxon>
        <taxon>Nematoda</taxon>
        <taxon>Chromadorea</taxon>
        <taxon>Rhabditida</taxon>
        <taxon>Rhabditina</taxon>
        <taxon>Diplogasteromorpha</taxon>
        <taxon>Diplogasteroidea</taxon>
        <taxon>Neodiplogasteridae</taxon>
        <taxon>Pristionchus</taxon>
    </lineage>
</organism>
<accession>A0AAV5URT6</accession>
<dbReference type="AlphaFoldDB" id="A0AAV5URT6"/>
<dbReference type="EMBL" id="BTSY01000001">
    <property type="protein sequence ID" value="GMT08938.1"/>
    <property type="molecule type" value="Genomic_DNA"/>
</dbReference>
<evidence type="ECO:0000313" key="1">
    <source>
        <dbReference type="EMBL" id="GMT08938.1"/>
    </source>
</evidence>
<feature type="non-terminal residue" evidence="1">
    <location>
        <position position="68"/>
    </location>
</feature>
<protein>
    <submittedName>
        <fullName evidence="1">Uncharacterized protein</fullName>
    </submittedName>
</protein>
<feature type="non-terminal residue" evidence="1">
    <location>
        <position position="1"/>
    </location>
</feature>
<name>A0AAV5URT6_9BILA</name>
<dbReference type="Proteomes" id="UP001432322">
    <property type="component" value="Unassembled WGS sequence"/>
</dbReference>
<reference evidence="1" key="1">
    <citation type="submission" date="2023-10" db="EMBL/GenBank/DDBJ databases">
        <title>Genome assembly of Pristionchus species.</title>
        <authorList>
            <person name="Yoshida K."/>
            <person name="Sommer R.J."/>
        </authorList>
    </citation>
    <scope>NUCLEOTIDE SEQUENCE</scope>
    <source>
        <strain evidence="1">RS5133</strain>
    </source>
</reference>